<dbReference type="EMBL" id="FMTP01000003">
    <property type="protein sequence ID" value="SCW66758.1"/>
    <property type="molecule type" value="Genomic_DNA"/>
</dbReference>
<organism evidence="2 3">
    <name type="scientific">Ancylobacter rudongensis</name>
    <dbReference type="NCBI Taxonomy" id="177413"/>
    <lineage>
        <taxon>Bacteria</taxon>
        <taxon>Pseudomonadati</taxon>
        <taxon>Pseudomonadota</taxon>
        <taxon>Alphaproteobacteria</taxon>
        <taxon>Hyphomicrobiales</taxon>
        <taxon>Xanthobacteraceae</taxon>
        <taxon>Ancylobacter</taxon>
    </lineage>
</organism>
<feature type="compositionally biased region" description="Basic and acidic residues" evidence="1">
    <location>
        <begin position="1"/>
        <end position="12"/>
    </location>
</feature>
<evidence type="ECO:0000256" key="1">
    <source>
        <dbReference type="SAM" id="MobiDB-lite"/>
    </source>
</evidence>
<reference evidence="3" key="1">
    <citation type="submission" date="2016-10" db="EMBL/GenBank/DDBJ databases">
        <authorList>
            <person name="Varghese N."/>
            <person name="Submissions S."/>
        </authorList>
    </citation>
    <scope>NUCLEOTIDE SEQUENCE [LARGE SCALE GENOMIC DNA]</scope>
    <source>
        <strain evidence="3">CGMCC 1.1761</strain>
    </source>
</reference>
<keyword evidence="3" id="KW-1185">Reference proteome</keyword>
<dbReference type="Proteomes" id="UP000198889">
    <property type="component" value="Unassembled WGS sequence"/>
</dbReference>
<evidence type="ECO:0000313" key="2">
    <source>
        <dbReference type="EMBL" id="SCW66758.1"/>
    </source>
</evidence>
<protein>
    <submittedName>
        <fullName evidence="2">Uncharacterized protein</fullName>
    </submittedName>
</protein>
<dbReference type="AlphaFoldDB" id="A0A1G4SCJ6"/>
<proteinExistence type="predicted"/>
<dbReference type="STRING" id="177413.SAMN05660859_2101"/>
<sequence>MRGRSGEAKSDGGRLTGCPDRVADARGMGEVQFEGDHFGVRRS</sequence>
<gene>
    <name evidence="2" type="ORF">SAMN05660859_2101</name>
</gene>
<name>A0A1G4SCJ6_9HYPH</name>
<feature type="region of interest" description="Disordered" evidence="1">
    <location>
        <begin position="1"/>
        <end position="22"/>
    </location>
</feature>
<evidence type="ECO:0000313" key="3">
    <source>
        <dbReference type="Proteomes" id="UP000198889"/>
    </source>
</evidence>
<accession>A0A1G4SCJ6</accession>